<name>A0ABQ5BKA9_9ASTR</name>
<gene>
    <name evidence="2" type="ORF">Tco_0873822</name>
</gene>
<dbReference type="EMBL" id="BQNB010013371">
    <property type="protein sequence ID" value="GJT15116.1"/>
    <property type="molecule type" value="Genomic_DNA"/>
</dbReference>
<keyword evidence="1" id="KW-0732">Signal</keyword>
<reference evidence="2" key="2">
    <citation type="submission" date="2022-01" db="EMBL/GenBank/DDBJ databases">
        <authorList>
            <person name="Yamashiro T."/>
            <person name="Shiraishi A."/>
            <person name="Satake H."/>
            <person name="Nakayama K."/>
        </authorList>
    </citation>
    <scope>NUCLEOTIDE SEQUENCE</scope>
</reference>
<evidence type="ECO:0000313" key="2">
    <source>
        <dbReference type="EMBL" id="GJT15116.1"/>
    </source>
</evidence>
<evidence type="ECO:0000256" key="1">
    <source>
        <dbReference type="SAM" id="SignalP"/>
    </source>
</evidence>
<feature type="signal peptide" evidence="1">
    <location>
        <begin position="1"/>
        <end position="27"/>
    </location>
</feature>
<keyword evidence="3" id="KW-1185">Reference proteome</keyword>
<comment type="caution">
    <text evidence="2">The sequence shown here is derived from an EMBL/GenBank/DDBJ whole genome shotgun (WGS) entry which is preliminary data.</text>
</comment>
<dbReference type="Proteomes" id="UP001151760">
    <property type="component" value="Unassembled WGS sequence"/>
</dbReference>
<organism evidence="2 3">
    <name type="scientific">Tanacetum coccineum</name>
    <dbReference type="NCBI Taxonomy" id="301880"/>
    <lineage>
        <taxon>Eukaryota</taxon>
        <taxon>Viridiplantae</taxon>
        <taxon>Streptophyta</taxon>
        <taxon>Embryophyta</taxon>
        <taxon>Tracheophyta</taxon>
        <taxon>Spermatophyta</taxon>
        <taxon>Magnoliopsida</taxon>
        <taxon>eudicotyledons</taxon>
        <taxon>Gunneridae</taxon>
        <taxon>Pentapetalae</taxon>
        <taxon>asterids</taxon>
        <taxon>campanulids</taxon>
        <taxon>Asterales</taxon>
        <taxon>Asteraceae</taxon>
        <taxon>Asteroideae</taxon>
        <taxon>Anthemideae</taxon>
        <taxon>Anthemidinae</taxon>
        <taxon>Tanacetum</taxon>
    </lineage>
</organism>
<dbReference type="PANTHER" id="PTHR11439">
    <property type="entry name" value="GAG-POL-RELATED RETROTRANSPOSON"/>
    <property type="match status" value="1"/>
</dbReference>
<evidence type="ECO:0000313" key="3">
    <source>
        <dbReference type="Proteomes" id="UP001151760"/>
    </source>
</evidence>
<dbReference type="PANTHER" id="PTHR11439:SF524">
    <property type="entry name" value="RNA-DIRECTED DNA POLYMERASE, PROTEIN KINASE RLK-PELLE-DLSV FAMILY"/>
    <property type="match status" value="1"/>
</dbReference>
<dbReference type="CDD" id="cd09272">
    <property type="entry name" value="RNase_HI_RT_Ty1"/>
    <property type="match status" value="1"/>
</dbReference>
<feature type="chain" id="PRO_5046809102" evidence="1">
    <location>
        <begin position="28"/>
        <end position="178"/>
    </location>
</feature>
<protein>
    <submittedName>
        <fullName evidence="2">Ribonuclease H-like domain-containing protein</fullName>
    </submittedName>
</protein>
<proteinExistence type="predicted"/>
<accession>A0ABQ5BKA9</accession>
<reference evidence="2" key="1">
    <citation type="journal article" date="2022" name="Int. J. Mol. Sci.">
        <title>Draft Genome of Tanacetum Coccineum: Genomic Comparison of Closely Related Tanacetum-Family Plants.</title>
        <authorList>
            <person name="Yamashiro T."/>
            <person name="Shiraishi A."/>
            <person name="Nakayama K."/>
            <person name="Satake H."/>
        </authorList>
    </citation>
    <scope>NUCLEOTIDE SEQUENCE</scope>
</reference>
<sequence>MHSCSNETLVSANVKLWFHLLLVGVIRDEGSVVEYYTNEFGQVVLVLLLKVRVRPWTSSHFMFIVCVRSQSLFSPNLSQVPSTTSLVGYTDADLAAPAHTPCSSAKAEYRGVTNIVAETAWTRNLLHELHSPLSPTTLVYYDNVSAIYLSVNLVQHQRTKHIKIDIHFIYDTVTTSQV</sequence>